<reference evidence="2 3" key="1">
    <citation type="submission" date="2015-11" db="EMBL/GenBank/DDBJ databases">
        <title>Expanding the genomic diversity of Burkholderia species for the development of highly accurate diagnostics.</title>
        <authorList>
            <person name="Sahl J."/>
            <person name="Keim P."/>
            <person name="Wagner D."/>
        </authorList>
    </citation>
    <scope>NUCLEOTIDE SEQUENCE [LARGE SCALE GENOMIC DNA]</scope>
    <source>
        <strain evidence="2 3">MSMB2087WGS</strain>
    </source>
</reference>
<dbReference type="PANTHER" id="PTHR43792">
    <property type="entry name" value="GNAT FAMILY, PUTATIVE (AFU_ORTHOLOGUE AFUA_3G00765)-RELATED-RELATED"/>
    <property type="match status" value="1"/>
</dbReference>
<feature type="domain" description="N-acetyltransferase" evidence="1">
    <location>
        <begin position="14"/>
        <end position="177"/>
    </location>
</feature>
<dbReference type="GO" id="GO:0008999">
    <property type="term" value="F:protein-N-terminal-alanine acetyltransferase activity"/>
    <property type="evidence" value="ECO:0007669"/>
    <property type="project" value="TreeGrafter"/>
</dbReference>
<dbReference type="PANTHER" id="PTHR43792:SF9">
    <property type="entry name" value="RIBOSOMAL-PROTEIN-ALANINE ACETYLTRANSFERASE"/>
    <property type="match status" value="1"/>
</dbReference>
<dbReference type="Proteomes" id="UP000060630">
    <property type="component" value="Unassembled WGS sequence"/>
</dbReference>
<dbReference type="InterPro" id="IPR051531">
    <property type="entry name" value="N-acetyltransferase"/>
</dbReference>
<sequence length="179" mass="19713">MQIDTPPRLPCPGLSLRQLARPDLDAWYAYLSTPDVVRHTSWNLRSRDDLLPLFDGFESPDPESIRRLAIVDDNAGGALVGTIGLHTVSDVHRSAEIAYDLAPSHWGRGIASAACSAVTEWAFAEYGFVRIQGVVLATNARSARVLQKCGFRYEGLLRAYRMVRGTSGDFAMYARVATD</sequence>
<dbReference type="GO" id="GO:0005737">
    <property type="term" value="C:cytoplasm"/>
    <property type="evidence" value="ECO:0007669"/>
    <property type="project" value="TreeGrafter"/>
</dbReference>
<evidence type="ECO:0000259" key="1">
    <source>
        <dbReference type="PROSITE" id="PS51186"/>
    </source>
</evidence>
<dbReference type="Gene3D" id="3.40.630.30">
    <property type="match status" value="1"/>
</dbReference>
<dbReference type="EMBL" id="LPHD01000238">
    <property type="protein sequence ID" value="KWA68462.1"/>
    <property type="molecule type" value="Genomic_DNA"/>
</dbReference>
<dbReference type="RefSeq" id="WP_060193886.1">
    <property type="nucleotide sequence ID" value="NZ_LPHD01000238.1"/>
</dbReference>
<gene>
    <name evidence="2" type="ORF">WL29_10110</name>
</gene>
<dbReference type="AlphaFoldDB" id="A0A125DHF7"/>
<organism evidence="2 3">
    <name type="scientific">Burkholderia ubonensis</name>
    <dbReference type="NCBI Taxonomy" id="101571"/>
    <lineage>
        <taxon>Bacteria</taxon>
        <taxon>Pseudomonadati</taxon>
        <taxon>Pseudomonadota</taxon>
        <taxon>Betaproteobacteria</taxon>
        <taxon>Burkholderiales</taxon>
        <taxon>Burkholderiaceae</taxon>
        <taxon>Burkholderia</taxon>
        <taxon>Burkholderia cepacia complex</taxon>
    </lineage>
</organism>
<dbReference type="Pfam" id="PF13302">
    <property type="entry name" value="Acetyltransf_3"/>
    <property type="match status" value="1"/>
</dbReference>
<accession>A0A125DHF7</accession>
<dbReference type="InterPro" id="IPR016181">
    <property type="entry name" value="Acyl_CoA_acyltransferase"/>
</dbReference>
<dbReference type="CDD" id="cd04301">
    <property type="entry name" value="NAT_SF"/>
    <property type="match status" value="1"/>
</dbReference>
<evidence type="ECO:0000313" key="3">
    <source>
        <dbReference type="Proteomes" id="UP000060630"/>
    </source>
</evidence>
<evidence type="ECO:0000313" key="2">
    <source>
        <dbReference type="EMBL" id="KWA68462.1"/>
    </source>
</evidence>
<proteinExistence type="predicted"/>
<comment type="caution">
    <text evidence="2">The sequence shown here is derived from an EMBL/GenBank/DDBJ whole genome shotgun (WGS) entry which is preliminary data.</text>
</comment>
<dbReference type="SUPFAM" id="SSF55729">
    <property type="entry name" value="Acyl-CoA N-acyltransferases (Nat)"/>
    <property type="match status" value="1"/>
</dbReference>
<keyword evidence="2" id="KW-0808">Transferase</keyword>
<name>A0A125DHF7_9BURK</name>
<dbReference type="PROSITE" id="PS51186">
    <property type="entry name" value="GNAT"/>
    <property type="match status" value="1"/>
</dbReference>
<protein>
    <submittedName>
        <fullName evidence="2">GCN5 family acetyltransferase</fullName>
    </submittedName>
</protein>
<dbReference type="InterPro" id="IPR000182">
    <property type="entry name" value="GNAT_dom"/>
</dbReference>